<reference evidence="11 12" key="1">
    <citation type="submission" date="2022-10" db="EMBL/GenBank/DDBJ databases">
        <title>Comparative genomics and taxonomic characterization of three novel marine species of genus Reichenbachiella exhibiting antioxidant and polysaccharide degradation activities.</title>
        <authorList>
            <person name="Muhammad N."/>
            <person name="Lee Y.-J."/>
            <person name="Ko J."/>
            <person name="Kim S.-G."/>
        </authorList>
    </citation>
    <scope>NUCLEOTIDE SEQUENCE [LARGE SCALE GENOMIC DNA]</scope>
    <source>
        <strain evidence="11 12">ABR2-5</strain>
    </source>
</reference>
<dbReference type="NCBIfam" id="NF000996">
    <property type="entry name" value="PRK00105.1"/>
    <property type="match status" value="1"/>
</dbReference>
<comment type="caution">
    <text evidence="11">The sequence shown here is derived from an EMBL/GenBank/DDBJ whole genome shotgun (WGS) entry which is preliminary data.</text>
</comment>
<comment type="function">
    <text evidence="10">Catalyzes the synthesis of alpha-ribazole-5'-phosphate from nicotinate mononucleotide (NAMN) and 5,6-dimethylbenzimidazole (DMB).</text>
</comment>
<evidence type="ECO:0000256" key="9">
    <source>
        <dbReference type="ARBA" id="ARBA00047340"/>
    </source>
</evidence>
<keyword evidence="5 10" id="KW-0169">Cobalamin biosynthesis</keyword>
<dbReference type="InterPro" id="IPR023195">
    <property type="entry name" value="Nict_dMeBzImd_PRibTrfase_N"/>
</dbReference>
<evidence type="ECO:0000256" key="5">
    <source>
        <dbReference type="ARBA" id="ARBA00022573"/>
    </source>
</evidence>
<dbReference type="PANTHER" id="PTHR43463:SF1">
    <property type="entry name" value="NICOTINATE-NUCLEOTIDE--DIMETHYLBENZIMIDAZOLE PHOSPHORIBOSYLTRANSFERASE"/>
    <property type="match status" value="1"/>
</dbReference>
<keyword evidence="7 10" id="KW-0808">Transferase</keyword>
<dbReference type="SUPFAM" id="SSF52733">
    <property type="entry name" value="Nicotinate mononucleotide:5,6-dimethylbenzimidazole phosphoribosyltransferase (CobT)"/>
    <property type="match status" value="1"/>
</dbReference>
<sequence length="346" mass="37730">MRTFNIHTPKDDLLTDIQNKIDYKTKPLGSLGLLEKIAAQICLVQQSLTPTLSHPAIMVFAGDHGLSEEGVSAYPAEVTHQMVLNFLSGGAAINAFCKQHNIDLQIVDAGVNHHFNFDPHLTDRKIAMGTQNSLKTEAMNQIDLEHAINIGSSMVCHKVEEGCNIIGFGEMGIGNTSAASLLMAAFTDTDIIDCVGRGTGVECEALDHKKEVLKQVFEKHQDKIKAPLDYFRSVAGLEMAMMLGAMLQAAESKITIMVDGFIATSVFLTAKKLYPHIQSYALFSHQSDESGHKHMLEYLEAQPILQLGMRLGEGTGCAMAYPIIQSSIQFLNEMASFESAQVSGQS</sequence>
<feature type="active site" description="Proton acceptor" evidence="10">
    <location>
        <position position="313"/>
    </location>
</feature>
<gene>
    <name evidence="10 11" type="primary">cobT</name>
    <name evidence="11" type="ORF">N7U62_03750</name>
</gene>
<dbReference type="HAMAP" id="MF_00230">
    <property type="entry name" value="CobT"/>
    <property type="match status" value="1"/>
</dbReference>
<dbReference type="PANTHER" id="PTHR43463">
    <property type="entry name" value="NICOTINATE-NUCLEOTIDE--DIMETHYLBENZIMIDAZOLE PHOSPHORIBOSYLTRANSFERASE"/>
    <property type="match status" value="1"/>
</dbReference>
<evidence type="ECO:0000256" key="8">
    <source>
        <dbReference type="ARBA" id="ARBA00030686"/>
    </source>
</evidence>
<dbReference type="EMBL" id="JAOYOD010000001">
    <property type="protein sequence ID" value="MCV9385759.1"/>
    <property type="molecule type" value="Genomic_DNA"/>
</dbReference>
<organism evidence="11 12">
    <name type="scientific">Reichenbachiella ulvae</name>
    <dbReference type="NCBI Taxonomy" id="2980104"/>
    <lineage>
        <taxon>Bacteria</taxon>
        <taxon>Pseudomonadati</taxon>
        <taxon>Bacteroidota</taxon>
        <taxon>Cytophagia</taxon>
        <taxon>Cytophagales</taxon>
        <taxon>Reichenbachiellaceae</taxon>
        <taxon>Reichenbachiella</taxon>
    </lineage>
</organism>
<comment type="catalytic activity">
    <reaction evidence="9 10">
        <text>5,6-dimethylbenzimidazole + nicotinate beta-D-ribonucleotide = alpha-ribazole 5'-phosphate + nicotinate + H(+)</text>
        <dbReference type="Rhea" id="RHEA:11196"/>
        <dbReference type="ChEBI" id="CHEBI:15378"/>
        <dbReference type="ChEBI" id="CHEBI:15890"/>
        <dbReference type="ChEBI" id="CHEBI:32544"/>
        <dbReference type="ChEBI" id="CHEBI:57502"/>
        <dbReference type="ChEBI" id="CHEBI:57918"/>
        <dbReference type="EC" id="2.4.2.21"/>
    </reaction>
</comment>
<dbReference type="InterPro" id="IPR003200">
    <property type="entry name" value="Nict_dMeBzImd_PRibTrfase"/>
</dbReference>
<dbReference type="Gene3D" id="3.40.50.10210">
    <property type="match status" value="1"/>
</dbReference>
<dbReference type="Gene3D" id="1.10.1610.10">
    <property type="match status" value="1"/>
</dbReference>
<comment type="similarity">
    <text evidence="2 10">Belongs to the CobT family.</text>
</comment>
<dbReference type="EC" id="2.4.2.21" evidence="3 10"/>
<accession>A0ABT3CQG1</accession>
<evidence type="ECO:0000256" key="4">
    <source>
        <dbReference type="ARBA" id="ARBA00015486"/>
    </source>
</evidence>
<dbReference type="Pfam" id="PF02277">
    <property type="entry name" value="DBI_PRT"/>
    <property type="match status" value="1"/>
</dbReference>
<evidence type="ECO:0000256" key="3">
    <source>
        <dbReference type="ARBA" id="ARBA00011991"/>
    </source>
</evidence>
<protein>
    <recommendedName>
        <fullName evidence="4 10">Nicotinate-nucleotide--dimethylbenzimidazole phosphoribosyltransferase</fullName>
        <shortName evidence="10">NN:DBI PRT</shortName>
        <ecNumber evidence="3 10">2.4.2.21</ecNumber>
    </recommendedName>
    <alternativeName>
        <fullName evidence="8 10">N(1)-alpha-phosphoribosyltransferase</fullName>
    </alternativeName>
</protein>
<evidence type="ECO:0000256" key="1">
    <source>
        <dbReference type="ARBA" id="ARBA00005049"/>
    </source>
</evidence>
<keyword evidence="12" id="KW-1185">Reference proteome</keyword>
<dbReference type="InterPro" id="IPR017846">
    <property type="entry name" value="Nict_dMeBzImd_PRibTrfase_bact"/>
</dbReference>
<proteinExistence type="inferred from homology"/>
<dbReference type="RefSeq" id="WP_264136542.1">
    <property type="nucleotide sequence ID" value="NZ_JAOYOD010000001.1"/>
</dbReference>
<evidence type="ECO:0000256" key="6">
    <source>
        <dbReference type="ARBA" id="ARBA00022676"/>
    </source>
</evidence>
<dbReference type="NCBIfam" id="TIGR03160">
    <property type="entry name" value="cobT_DBIPRT"/>
    <property type="match status" value="1"/>
</dbReference>
<comment type="pathway">
    <text evidence="1 10">Nucleoside biosynthesis; alpha-ribazole biosynthesis; alpha-ribazole from 5,6-dimethylbenzimidazole: step 1/2.</text>
</comment>
<evidence type="ECO:0000256" key="7">
    <source>
        <dbReference type="ARBA" id="ARBA00022679"/>
    </source>
</evidence>
<name>A0ABT3CQG1_9BACT</name>
<dbReference type="GO" id="GO:0008939">
    <property type="term" value="F:nicotinate-nucleotide-dimethylbenzimidazole phosphoribosyltransferase activity"/>
    <property type="evidence" value="ECO:0007669"/>
    <property type="project" value="UniProtKB-EC"/>
</dbReference>
<keyword evidence="6 10" id="KW-0328">Glycosyltransferase</keyword>
<evidence type="ECO:0000256" key="2">
    <source>
        <dbReference type="ARBA" id="ARBA00007110"/>
    </source>
</evidence>
<evidence type="ECO:0000313" key="11">
    <source>
        <dbReference type="EMBL" id="MCV9385759.1"/>
    </source>
</evidence>
<dbReference type="Proteomes" id="UP001300692">
    <property type="component" value="Unassembled WGS sequence"/>
</dbReference>
<dbReference type="InterPro" id="IPR036087">
    <property type="entry name" value="Nict_dMeBzImd_PRibTrfase_sf"/>
</dbReference>
<evidence type="ECO:0000256" key="10">
    <source>
        <dbReference type="HAMAP-Rule" id="MF_00230"/>
    </source>
</evidence>
<dbReference type="CDD" id="cd02439">
    <property type="entry name" value="DMB-PRT_CobT"/>
    <property type="match status" value="1"/>
</dbReference>
<evidence type="ECO:0000313" key="12">
    <source>
        <dbReference type="Proteomes" id="UP001300692"/>
    </source>
</evidence>